<accession>A0AA88QSG9</accession>
<dbReference type="GO" id="GO:0008270">
    <property type="term" value="F:zinc ion binding"/>
    <property type="evidence" value="ECO:0007669"/>
    <property type="project" value="UniProtKB-KW"/>
</dbReference>
<evidence type="ECO:0000313" key="3">
    <source>
        <dbReference type="EMBL" id="KAK2975202.1"/>
    </source>
</evidence>
<dbReference type="Proteomes" id="UP001187471">
    <property type="component" value="Unassembled WGS sequence"/>
</dbReference>
<dbReference type="PROSITE" id="PS50158">
    <property type="entry name" value="ZF_CCHC"/>
    <property type="match status" value="1"/>
</dbReference>
<organism evidence="3 4">
    <name type="scientific">Escallonia rubra</name>
    <dbReference type="NCBI Taxonomy" id="112253"/>
    <lineage>
        <taxon>Eukaryota</taxon>
        <taxon>Viridiplantae</taxon>
        <taxon>Streptophyta</taxon>
        <taxon>Embryophyta</taxon>
        <taxon>Tracheophyta</taxon>
        <taxon>Spermatophyta</taxon>
        <taxon>Magnoliopsida</taxon>
        <taxon>eudicotyledons</taxon>
        <taxon>Gunneridae</taxon>
        <taxon>Pentapetalae</taxon>
        <taxon>asterids</taxon>
        <taxon>campanulids</taxon>
        <taxon>Escalloniales</taxon>
        <taxon>Escalloniaceae</taxon>
        <taxon>Escallonia</taxon>
    </lineage>
</organism>
<proteinExistence type="predicted"/>
<protein>
    <recommendedName>
        <fullName evidence="2">CCHC-type domain-containing protein</fullName>
    </recommendedName>
</protein>
<dbReference type="InterPro" id="IPR040256">
    <property type="entry name" value="At4g02000-like"/>
</dbReference>
<evidence type="ECO:0000313" key="4">
    <source>
        <dbReference type="Proteomes" id="UP001187471"/>
    </source>
</evidence>
<comment type="caution">
    <text evidence="3">The sequence shown here is derived from an EMBL/GenBank/DDBJ whole genome shotgun (WGS) entry which is preliminary data.</text>
</comment>
<dbReference type="PANTHER" id="PTHR31286">
    <property type="entry name" value="GLYCINE-RICH CELL WALL STRUCTURAL PROTEIN 1.8-LIKE"/>
    <property type="match status" value="1"/>
</dbReference>
<dbReference type="SUPFAM" id="SSF57756">
    <property type="entry name" value="Retrovirus zinc finger-like domains"/>
    <property type="match status" value="1"/>
</dbReference>
<evidence type="ECO:0000256" key="1">
    <source>
        <dbReference type="PROSITE-ProRule" id="PRU00047"/>
    </source>
</evidence>
<dbReference type="InterPro" id="IPR036875">
    <property type="entry name" value="Znf_CCHC_sf"/>
</dbReference>
<gene>
    <name evidence="3" type="ORF">RJ640_022094</name>
</gene>
<sequence>MSSHVVVRDWPPHLSMDEIDFSKSLFWVRISGLPPNLMTKSNPEKIGSKIGKVLEIDFTVDGKIAWLRFLRIQVMMDINQPFFTCFTRNKYSKPVSWTRLQYERLPDFCFTCGRMGHTNRGCPHPPLEFLANMSTPFGPWLRAEYSYICPSTAFWNRAVSEP</sequence>
<keyword evidence="1" id="KW-0479">Metal-binding</keyword>
<dbReference type="PANTHER" id="PTHR31286:SF178">
    <property type="entry name" value="DUF4283 DOMAIN-CONTAINING PROTEIN"/>
    <property type="match status" value="1"/>
</dbReference>
<dbReference type="InterPro" id="IPR001878">
    <property type="entry name" value="Znf_CCHC"/>
</dbReference>
<keyword evidence="1" id="KW-0863">Zinc-finger</keyword>
<evidence type="ECO:0000259" key="2">
    <source>
        <dbReference type="PROSITE" id="PS50158"/>
    </source>
</evidence>
<keyword evidence="1" id="KW-0862">Zinc</keyword>
<dbReference type="InterPro" id="IPR025836">
    <property type="entry name" value="Zn_knuckle_CX2CX4HX4C"/>
</dbReference>
<keyword evidence="4" id="KW-1185">Reference proteome</keyword>
<feature type="domain" description="CCHC-type" evidence="2">
    <location>
        <begin position="109"/>
        <end position="123"/>
    </location>
</feature>
<name>A0AA88QSG9_9ASTE</name>
<dbReference type="EMBL" id="JAVXUO010002225">
    <property type="protein sequence ID" value="KAK2975202.1"/>
    <property type="molecule type" value="Genomic_DNA"/>
</dbReference>
<dbReference type="GO" id="GO:0003676">
    <property type="term" value="F:nucleic acid binding"/>
    <property type="evidence" value="ECO:0007669"/>
    <property type="project" value="InterPro"/>
</dbReference>
<dbReference type="AlphaFoldDB" id="A0AA88QSG9"/>
<reference evidence="3" key="1">
    <citation type="submission" date="2022-12" db="EMBL/GenBank/DDBJ databases">
        <title>Draft genome assemblies for two species of Escallonia (Escalloniales).</title>
        <authorList>
            <person name="Chanderbali A."/>
            <person name="Dervinis C."/>
            <person name="Anghel I."/>
            <person name="Soltis D."/>
            <person name="Soltis P."/>
            <person name="Zapata F."/>
        </authorList>
    </citation>
    <scope>NUCLEOTIDE SEQUENCE</scope>
    <source>
        <strain evidence="3">UCBG92.1500</strain>
        <tissue evidence="3">Leaf</tissue>
    </source>
</reference>
<dbReference type="Pfam" id="PF14392">
    <property type="entry name" value="zf-CCHC_4"/>
    <property type="match status" value="1"/>
</dbReference>